<keyword evidence="12 17" id="KW-0670">Pyruvate</keyword>
<dbReference type="InterPro" id="IPR036918">
    <property type="entry name" value="Pyrv_Knase_C_sf"/>
</dbReference>
<dbReference type="GO" id="GO:0005524">
    <property type="term" value="F:ATP binding"/>
    <property type="evidence" value="ECO:0007669"/>
    <property type="project" value="UniProtKB-KW"/>
</dbReference>
<keyword evidence="11 14" id="KW-0324">Glycolysis</keyword>
<dbReference type="FunFam" id="2.40.33.10:FF:000001">
    <property type="entry name" value="Pyruvate kinase"/>
    <property type="match status" value="1"/>
</dbReference>
<comment type="similarity">
    <text evidence="3 14">Belongs to the pyruvate kinase family.</text>
</comment>
<dbReference type="InterPro" id="IPR040442">
    <property type="entry name" value="Pyrv_kinase-like_dom_sf"/>
</dbReference>
<dbReference type="PRINTS" id="PR01050">
    <property type="entry name" value="PYRUVTKNASE"/>
</dbReference>
<feature type="domain" description="Pyruvate kinase C-terminal" evidence="16">
    <location>
        <begin position="341"/>
        <end position="457"/>
    </location>
</feature>
<evidence type="ECO:0000256" key="11">
    <source>
        <dbReference type="ARBA" id="ARBA00023152"/>
    </source>
</evidence>
<keyword evidence="8 14" id="KW-0418">Kinase</keyword>
<evidence type="ECO:0000256" key="8">
    <source>
        <dbReference type="ARBA" id="ARBA00022777"/>
    </source>
</evidence>
<evidence type="ECO:0000256" key="2">
    <source>
        <dbReference type="ARBA" id="ARBA00004997"/>
    </source>
</evidence>
<dbReference type="Pfam" id="PF02887">
    <property type="entry name" value="PK_C"/>
    <property type="match status" value="1"/>
</dbReference>
<dbReference type="InterPro" id="IPR015806">
    <property type="entry name" value="Pyrv_Knase_insert_dom_sf"/>
</dbReference>
<evidence type="ECO:0000256" key="6">
    <source>
        <dbReference type="ARBA" id="ARBA00022723"/>
    </source>
</evidence>
<dbReference type="Proteomes" id="UP000275925">
    <property type="component" value="Unassembled WGS sequence"/>
</dbReference>
<dbReference type="GO" id="GO:0030955">
    <property type="term" value="F:potassium ion binding"/>
    <property type="evidence" value="ECO:0007669"/>
    <property type="project" value="UniProtKB-UniRule"/>
</dbReference>
<dbReference type="InterPro" id="IPR001697">
    <property type="entry name" value="Pyr_Knase"/>
</dbReference>
<keyword evidence="9" id="KW-0067">ATP-binding</keyword>
<dbReference type="Gene3D" id="3.40.1380.20">
    <property type="entry name" value="Pyruvate kinase, C-terminal domain"/>
    <property type="match status" value="1"/>
</dbReference>
<name>A0A388TIV9_9BACT</name>
<comment type="cofactor">
    <cofactor evidence="1">
        <name>K(+)</name>
        <dbReference type="ChEBI" id="CHEBI:29103"/>
    </cofactor>
</comment>
<dbReference type="UniPathway" id="UPA00109">
    <property type="reaction ID" value="UER00188"/>
</dbReference>
<dbReference type="NCBIfam" id="NF004491">
    <property type="entry name" value="PRK05826.1"/>
    <property type="match status" value="1"/>
</dbReference>
<evidence type="ECO:0000256" key="10">
    <source>
        <dbReference type="ARBA" id="ARBA00022842"/>
    </source>
</evidence>
<dbReference type="NCBIfam" id="NF004978">
    <property type="entry name" value="PRK06354.1"/>
    <property type="match status" value="1"/>
</dbReference>
<dbReference type="EMBL" id="BGZO01000047">
    <property type="protein sequence ID" value="GBR76765.1"/>
    <property type="molecule type" value="Genomic_DNA"/>
</dbReference>
<dbReference type="PANTHER" id="PTHR11817">
    <property type="entry name" value="PYRUVATE KINASE"/>
    <property type="match status" value="1"/>
</dbReference>
<evidence type="ECO:0000256" key="3">
    <source>
        <dbReference type="ARBA" id="ARBA00008663"/>
    </source>
</evidence>
<evidence type="ECO:0000313" key="18">
    <source>
        <dbReference type="Proteomes" id="UP000275925"/>
    </source>
</evidence>
<evidence type="ECO:0000256" key="12">
    <source>
        <dbReference type="ARBA" id="ARBA00023317"/>
    </source>
</evidence>
<evidence type="ECO:0000313" key="17">
    <source>
        <dbReference type="EMBL" id="GBR76765.1"/>
    </source>
</evidence>
<dbReference type="InterPro" id="IPR015795">
    <property type="entry name" value="Pyrv_Knase_C"/>
</dbReference>
<dbReference type="GO" id="GO:0016301">
    <property type="term" value="F:kinase activity"/>
    <property type="evidence" value="ECO:0007669"/>
    <property type="project" value="UniProtKB-KW"/>
</dbReference>
<evidence type="ECO:0000256" key="5">
    <source>
        <dbReference type="ARBA" id="ARBA00022679"/>
    </source>
</evidence>
<sequence length="463" mass="51202">MLEKLLAEGVNVFRFNFSHQDYDNAAAACKNIRAWAEKNKVHVALFIDLQGPKIRIGKFQNGQIVLQPGQDFILTIEDVLGDEQMVSTTYQPIVKDAEPGHIILLDDGKLRLEVLRKDKTKVYTRVLNGGVLSNRKGMNLPGMKLSTPSLTDKDKEDVLRGLRMDVDYFALSFVRTAQDVLDLRSFLRANDSEHKIIAKIEKPEAVENIDAIVAVSDAVMVARGDLGVELSIEKVPSLQKDIIRRANYGGVPVIVATQMLESMINSPLPTRAEVSDVATAIYDWADAVMLSGETAMGKYPLETVQLMGKVAMDVDITQSERKKKLLMRKTHFIQENSMLSSLCDSADELADELNAKAIITFSDSGRTPLLLSKYRSSVPIIAISDQLKTCSKMALYRGVIPLLCHTPFARMSGIKQMLQEAEQRSKEAALLKDGDLVVIMAGIPIATAGSTNMIRVHRIGTPY</sequence>
<keyword evidence="18" id="KW-1185">Reference proteome</keyword>
<dbReference type="SUPFAM" id="SSF50800">
    <property type="entry name" value="PK beta-barrel domain-like"/>
    <property type="match status" value="1"/>
</dbReference>
<keyword evidence="10 14" id="KW-0460">Magnesium</keyword>
<evidence type="ECO:0000259" key="15">
    <source>
        <dbReference type="Pfam" id="PF00224"/>
    </source>
</evidence>
<evidence type="ECO:0000256" key="1">
    <source>
        <dbReference type="ARBA" id="ARBA00001958"/>
    </source>
</evidence>
<organism evidence="17 18">
    <name type="scientific">Candidatus Termititenax persephonae</name>
    <dbReference type="NCBI Taxonomy" id="2218525"/>
    <lineage>
        <taxon>Bacteria</taxon>
        <taxon>Bacillati</taxon>
        <taxon>Candidatus Margulisiibacteriota</taxon>
        <taxon>Candidatus Termititenacia</taxon>
        <taxon>Candidatus Termititenacales</taxon>
        <taxon>Candidatus Termititenacaceae</taxon>
        <taxon>Candidatus Termititenax</taxon>
    </lineage>
</organism>
<dbReference type="AlphaFoldDB" id="A0A388TIV9"/>
<dbReference type="NCBIfam" id="TIGR01064">
    <property type="entry name" value="pyruv_kin"/>
    <property type="match status" value="1"/>
</dbReference>
<dbReference type="InterPro" id="IPR011037">
    <property type="entry name" value="Pyrv_Knase-like_insert_dom_sf"/>
</dbReference>
<accession>A0A388TIV9</accession>
<gene>
    <name evidence="17" type="primary">pyk</name>
    <name evidence="17" type="ORF">NO2_1262</name>
</gene>
<proteinExistence type="inferred from homology"/>
<dbReference type="EC" id="2.7.1.40" evidence="4 13"/>
<protein>
    <recommendedName>
        <fullName evidence="4 13">Pyruvate kinase</fullName>
        <ecNumber evidence="4 13">2.7.1.40</ecNumber>
    </recommendedName>
</protein>
<comment type="pathway">
    <text evidence="2 14">Carbohydrate degradation; glycolysis; pyruvate from D-glyceraldehyde 3-phosphate: step 5/5.</text>
</comment>
<keyword evidence="5 14" id="KW-0808">Transferase</keyword>
<evidence type="ECO:0000256" key="4">
    <source>
        <dbReference type="ARBA" id="ARBA00012142"/>
    </source>
</evidence>
<comment type="catalytic activity">
    <reaction evidence="14">
        <text>pyruvate + ATP = phosphoenolpyruvate + ADP + H(+)</text>
        <dbReference type="Rhea" id="RHEA:18157"/>
        <dbReference type="ChEBI" id="CHEBI:15361"/>
        <dbReference type="ChEBI" id="CHEBI:15378"/>
        <dbReference type="ChEBI" id="CHEBI:30616"/>
        <dbReference type="ChEBI" id="CHEBI:58702"/>
        <dbReference type="ChEBI" id="CHEBI:456216"/>
        <dbReference type="EC" id="2.7.1.40"/>
    </reaction>
</comment>
<dbReference type="SUPFAM" id="SSF51621">
    <property type="entry name" value="Phosphoenolpyruvate/pyruvate domain"/>
    <property type="match status" value="1"/>
</dbReference>
<dbReference type="SUPFAM" id="SSF52935">
    <property type="entry name" value="PK C-terminal domain-like"/>
    <property type="match status" value="1"/>
</dbReference>
<dbReference type="Pfam" id="PF00224">
    <property type="entry name" value="PK"/>
    <property type="match status" value="1"/>
</dbReference>
<reference evidence="17 18" key="1">
    <citation type="journal article" date="2019" name="ISME J.">
        <title>Genome analyses of uncultured TG2/ZB3 bacteria in 'Margulisbacteria' specifically attached to ectosymbiotic spirochetes of protists in the termite gut.</title>
        <authorList>
            <person name="Utami Y.D."/>
            <person name="Kuwahara H."/>
            <person name="Igai K."/>
            <person name="Murakami T."/>
            <person name="Sugaya K."/>
            <person name="Morikawa T."/>
            <person name="Nagura Y."/>
            <person name="Yuki M."/>
            <person name="Deevong P."/>
            <person name="Inoue T."/>
            <person name="Kihara K."/>
            <person name="Lo N."/>
            <person name="Yamada A."/>
            <person name="Ohkuma M."/>
            <person name="Hongoh Y."/>
        </authorList>
    </citation>
    <scope>NUCLEOTIDE SEQUENCE [LARGE SCALE GENOMIC DNA]</scope>
    <source>
        <strain evidence="17">NkOx7-02</strain>
    </source>
</reference>
<dbReference type="InterPro" id="IPR015813">
    <property type="entry name" value="Pyrv/PenolPyrv_kinase-like_dom"/>
</dbReference>
<dbReference type="GO" id="GO:0000287">
    <property type="term" value="F:magnesium ion binding"/>
    <property type="evidence" value="ECO:0007669"/>
    <property type="project" value="UniProtKB-UniRule"/>
</dbReference>
<evidence type="ECO:0000256" key="14">
    <source>
        <dbReference type="RuleBase" id="RU000504"/>
    </source>
</evidence>
<dbReference type="Gene3D" id="3.20.20.60">
    <property type="entry name" value="Phosphoenolpyruvate-binding domains"/>
    <property type="match status" value="1"/>
</dbReference>
<evidence type="ECO:0000256" key="7">
    <source>
        <dbReference type="ARBA" id="ARBA00022741"/>
    </source>
</evidence>
<evidence type="ECO:0000256" key="9">
    <source>
        <dbReference type="ARBA" id="ARBA00022840"/>
    </source>
</evidence>
<dbReference type="InterPro" id="IPR015793">
    <property type="entry name" value="Pyrv_Knase_brl"/>
</dbReference>
<dbReference type="Gene3D" id="2.40.33.10">
    <property type="entry name" value="PK beta-barrel domain-like"/>
    <property type="match status" value="1"/>
</dbReference>
<keyword evidence="6" id="KW-0479">Metal-binding</keyword>
<keyword evidence="7" id="KW-0547">Nucleotide-binding</keyword>
<dbReference type="GO" id="GO:0004743">
    <property type="term" value="F:pyruvate kinase activity"/>
    <property type="evidence" value="ECO:0007669"/>
    <property type="project" value="UniProtKB-UniRule"/>
</dbReference>
<comment type="caution">
    <text evidence="17">The sequence shown here is derived from an EMBL/GenBank/DDBJ whole genome shotgun (WGS) entry which is preliminary data.</text>
</comment>
<feature type="domain" description="Pyruvate kinase barrel" evidence="15">
    <location>
        <begin position="1"/>
        <end position="304"/>
    </location>
</feature>
<evidence type="ECO:0000256" key="13">
    <source>
        <dbReference type="NCBIfam" id="TIGR01064"/>
    </source>
</evidence>
<evidence type="ECO:0000259" key="16">
    <source>
        <dbReference type="Pfam" id="PF02887"/>
    </source>
</evidence>